<proteinExistence type="predicted"/>
<dbReference type="SUPFAM" id="SSF56112">
    <property type="entry name" value="Protein kinase-like (PK-like)"/>
    <property type="match status" value="1"/>
</dbReference>
<dbReference type="AlphaFoldDB" id="A0A517QX39"/>
<dbReference type="GO" id="GO:0016301">
    <property type="term" value="F:kinase activity"/>
    <property type="evidence" value="ECO:0007669"/>
    <property type="project" value="UniProtKB-KW"/>
</dbReference>
<evidence type="ECO:0000313" key="2">
    <source>
        <dbReference type="EMBL" id="QDT36164.1"/>
    </source>
</evidence>
<dbReference type="EMBL" id="CP036268">
    <property type="protein sequence ID" value="QDT36164.1"/>
    <property type="molecule type" value="Genomic_DNA"/>
</dbReference>
<keyword evidence="3" id="KW-1185">Reference proteome</keyword>
<keyword evidence="2" id="KW-0808">Transferase</keyword>
<accession>A0A517QX39</accession>
<dbReference type="OrthoDB" id="261539at2"/>
<name>A0A517QX39_9PLAN</name>
<feature type="region of interest" description="Disordered" evidence="1">
    <location>
        <begin position="275"/>
        <end position="296"/>
    </location>
</feature>
<feature type="compositionally biased region" description="Basic and acidic residues" evidence="1">
    <location>
        <begin position="276"/>
        <end position="289"/>
    </location>
</feature>
<evidence type="ECO:0000256" key="1">
    <source>
        <dbReference type="SAM" id="MobiDB-lite"/>
    </source>
</evidence>
<protein>
    <submittedName>
        <fullName evidence="2">Lipopolysaccharide core heptose(I) kinase RfaP</fullName>
        <ecNumber evidence="2">2.7.1.-</ecNumber>
    </submittedName>
</protein>
<dbReference type="Proteomes" id="UP000317318">
    <property type="component" value="Chromosome"/>
</dbReference>
<sequence>MATAELLAPIEKQRSSATGRVLRQQFWMNPEFAEVLVDAELDSFAALIDTDAGEAMRLLGHRENWRLTLNSTDGQFNAYLKKHRQQSISRIATAYLGGLHPSPAAYEATMNRIVSEAGIPTMNVIAYGSRVLSNGTTEGVFLSEELKGFEQLDLFLEERFQAEGDRKSPAFHRLIDRVADVAGRFHQAGFNHRDFYTCHFFVREREEHHAEVDFDVHLIDLQRVQHWPSLLRRRWIVKDLGQFIYSCPQRLFGRDEFDRFFRRYFSRSQMTSSTDALRKGAEHRADRMTRRLGSYR</sequence>
<dbReference type="KEGG" id="svp:Pan189_05190"/>
<dbReference type="RefSeq" id="WP_145362388.1">
    <property type="nucleotide sequence ID" value="NZ_CP036268.1"/>
</dbReference>
<gene>
    <name evidence="2" type="primary">rfaP</name>
    <name evidence="2" type="ORF">Pan189_05190</name>
</gene>
<organism evidence="2 3">
    <name type="scientific">Stratiformator vulcanicus</name>
    <dbReference type="NCBI Taxonomy" id="2527980"/>
    <lineage>
        <taxon>Bacteria</taxon>
        <taxon>Pseudomonadati</taxon>
        <taxon>Planctomycetota</taxon>
        <taxon>Planctomycetia</taxon>
        <taxon>Planctomycetales</taxon>
        <taxon>Planctomycetaceae</taxon>
        <taxon>Stratiformator</taxon>
    </lineage>
</organism>
<evidence type="ECO:0000313" key="3">
    <source>
        <dbReference type="Proteomes" id="UP000317318"/>
    </source>
</evidence>
<reference evidence="2 3" key="1">
    <citation type="submission" date="2019-02" db="EMBL/GenBank/DDBJ databases">
        <title>Deep-cultivation of Planctomycetes and their phenomic and genomic characterization uncovers novel biology.</title>
        <authorList>
            <person name="Wiegand S."/>
            <person name="Jogler M."/>
            <person name="Boedeker C."/>
            <person name="Pinto D."/>
            <person name="Vollmers J."/>
            <person name="Rivas-Marin E."/>
            <person name="Kohn T."/>
            <person name="Peeters S.H."/>
            <person name="Heuer A."/>
            <person name="Rast P."/>
            <person name="Oberbeckmann S."/>
            <person name="Bunk B."/>
            <person name="Jeske O."/>
            <person name="Meyerdierks A."/>
            <person name="Storesund J.E."/>
            <person name="Kallscheuer N."/>
            <person name="Luecker S."/>
            <person name="Lage O.M."/>
            <person name="Pohl T."/>
            <person name="Merkel B.J."/>
            <person name="Hornburger P."/>
            <person name="Mueller R.-W."/>
            <person name="Bruemmer F."/>
            <person name="Labrenz M."/>
            <person name="Spormann A.M."/>
            <person name="Op den Camp H."/>
            <person name="Overmann J."/>
            <person name="Amann R."/>
            <person name="Jetten M.S.M."/>
            <person name="Mascher T."/>
            <person name="Medema M.H."/>
            <person name="Devos D.P."/>
            <person name="Kaster A.-K."/>
            <person name="Ovreas L."/>
            <person name="Rohde M."/>
            <person name="Galperin M.Y."/>
            <person name="Jogler C."/>
        </authorList>
    </citation>
    <scope>NUCLEOTIDE SEQUENCE [LARGE SCALE GENOMIC DNA]</scope>
    <source>
        <strain evidence="2 3">Pan189</strain>
    </source>
</reference>
<dbReference type="EC" id="2.7.1.-" evidence="2"/>
<keyword evidence="2" id="KW-0418">Kinase</keyword>
<dbReference type="Pfam" id="PF06293">
    <property type="entry name" value="Kdo"/>
    <property type="match status" value="1"/>
</dbReference>
<dbReference type="InterPro" id="IPR011009">
    <property type="entry name" value="Kinase-like_dom_sf"/>
</dbReference>